<evidence type="ECO:0000256" key="3">
    <source>
        <dbReference type="ARBA" id="ARBA00022448"/>
    </source>
</evidence>
<dbReference type="NCBIfam" id="TIGR01727">
    <property type="entry name" value="oligo_HPY"/>
    <property type="match status" value="1"/>
</dbReference>
<dbReference type="EMBL" id="JARHUD010000010">
    <property type="protein sequence ID" value="MDF2097236.1"/>
    <property type="molecule type" value="Genomic_DNA"/>
</dbReference>
<gene>
    <name evidence="9" type="ORF">P2G67_14750</name>
</gene>
<dbReference type="PROSITE" id="PS50893">
    <property type="entry name" value="ABC_TRANSPORTER_2"/>
    <property type="match status" value="1"/>
</dbReference>
<dbReference type="PROSITE" id="PS00211">
    <property type="entry name" value="ABC_TRANSPORTER_1"/>
    <property type="match status" value="1"/>
</dbReference>
<evidence type="ECO:0000259" key="8">
    <source>
        <dbReference type="PROSITE" id="PS50893"/>
    </source>
</evidence>
<feature type="domain" description="ABC transporter" evidence="8">
    <location>
        <begin position="2"/>
        <end position="251"/>
    </location>
</feature>
<dbReference type="InterPro" id="IPR003593">
    <property type="entry name" value="AAA+_ATPase"/>
</dbReference>
<evidence type="ECO:0000256" key="1">
    <source>
        <dbReference type="ARBA" id="ARBA00004417"/>
    </source>
</evidence>
<dbReference type="GO" id="GO:0005524">
    <property type="term" value="F:ATP binding"/>
    <property type="evidence" value="ECO:0007669"/>
    <property type="project" value="UniProtKB-KW"/>
</dbReference>
<sequence>MLEVRNLSVGIATPSGPLALVEEVDFRLEAGRTLGIVGESGSGKSMLALALMGLLPPAARASGSIRLEGDELIGLPEAALCRIRGKRIGMIFQEPMTALNPAMTVGEQIAEGVQWHENLGRRAARARALDLLQRVGIPEAARRLDDYPHQMSGGQRQRVGIAIALACRPRLLIADEPTTALDVTVQAQILDLLRELVAEMGMGLILISHDLGVIAETADDTLVMYAGMPVETGSSAAIFARPAHPYTRGLFLAMPGHAGVPAGAGQRLQTIPGSVPEPGRRPSGCRFADRCAYVIEACRAAVPPWEPLPGGQQARCIRLEELP</sequence>
<name>A0ABT5YQJ1_9PROT</name>
<dbReference type="InterPro" id="IPR003439">
    <property type="entry name" value="ABC_transporter-like_ATP-bd"/>
</dbReference>
<protein>
    <submittedName>
        <fullName evidence="9">ABC transporter ATP-binding protein</fullName>
    </submittedName>
</protein>
<keyword evidence="4" id="KW-1003">Cell membrane</keyword>
<dbReference type="SMART" id="SM00382">
    <property type="entry name" value="AAA"/>
    <property type="match status" value="1"/>
</dbReference>
<dbReference type="PANTHER" id="PTHR43297">
    <property type="entry name" value="OLIGOPEPTIDE TRANSPORT ATP-BINDING PROTEIN APPD"/>
    <property type="match status" value="1"/>
</dbReference>
<dbReference type="Pfam" id="PF08352">
    <property type="entry name" value="oligo_HPY"/>
    <property type="match status" value="1"/>
</dbReference>
<dbReference type="Proteomes" id="UP001215503">
    <property type="component" value="Unassembled WGS sequence"/>
</dbReference>
<dbReference type="InterPro" id="IPR027417">
    <property type="entry name" value="P-loop_NTPase"/>
</dbReference>
<keyword evidence="7" id="KW-0472">Membrane</keyword>
<comment type="similarity">
    <text evidence="2">Belongs to the ABC transporter superfamily.</text>
</comment>
<comment type="subcellular location">
    <subcellularLocation>
        <location evidence="1">Cell inner membrane</location>
        <topology evidence="1">Peripheral membrane protein</topology>
    </subcellularLocation>
</comment>
<dbReference type="Pfam" id="PF00005">
    <property type="entry name" value="ABC_tran"/>
    <property type="match status" value="1"/>
</dbReference>
<dbReference type="CDD" id="cd03257">
    <property type="entry name" value="ABC_NikE_OppD_transporters"/>
    <property type="match status" value="1"/>
</dbReference>
<reference evidence="9 10" key="1">
    <citation type="submission" date="2023-03" db="EMBL/GenBank/DDBJ databases">
        <title>Fodinicurvata sp. CAU 1616 isolated from sea sendiment.</title>
        <authorList>
            <person name="Kim W."/>
        </authorList>
    </citation>
    <scope>NUCLEOTIDE SEQUENCE [LARGE SCALE GENOMIC DNA]</scope>
    <source>
        <strain evidence="9 10">CAU 1616</strain>
    </source>
</reference>
<dbReference type="PANTHER" id="PTHR43297:SF2">
    <property type="entry name" value="DIPEPTIDE TRANSPORT ATP-BINDING PROTEIN DPPD"/>
    <property type="match status" value="1"/>
</dbReference>
<keyword evidence="5" id="KW-0547">Nucleotide-binding</keyword>
<keyword evidence="6 9" id="KW-0067">ATP-binding</keyword>
<keyword evidence="10" id="KW-1185">Reference proteome</keyword>
<dbReference type="InterPro" id="IPR013563">
    <property type="entry name" value="Oligopep_ABC_C"/>
</dbReference>
<dbReference type="InterPro" id="IPR017871">
    <property type="entry name" value="ABC_transporter-like_CS"/>
</dbReference>
<evidence type="ECO:0000256" key="5">
    <source>
        <dbReference type="ARBA" id="ARBA00022741"/>
    </source>
</evidence>
<evidence type="ECO:0000313" key="10">
    <source>
        <dbReference type="Proteomes" id="UP001215503"/>
    </source>
</evidence>
<evidence type="ECO:0000256" key="4">
    <source>
        <dbReference type="ARBA" id="ARBA00022475"/>
    </source>
</evidence>
<keyword evidence="3" id="KW-0813">Transport</keyword>
<dbReference type="InterPro" id="IPR050388">
    <property type="entry name" value="ABC_Ni/Peptide_Import"/>
</dbReference>
<dbReference type="SUPFAM" id="SSF52540">
    <property type="entry name" value="P-loop containing nucleoside triphosphate hydrolases"/>
    <property type="match status" value="1"/>
</dbReference>
<organism evidence="9 10">
    <name type="scientific">Aquibaculum arenosum</name>
    <dbReference type="NCBI Taxonomy" id="3032591"/>
    <lineage>
        <taxon>Bacteria</taxon>
        <taxon>Pseudomonadati</taxon>
        <taxon>Pseudomonadota</taxon>
        <taxon>Alphaproteobacteria</taxon>
        <taxon>Rhodospirillales</taxon>
        <taxon>Rhodovibrionaceae</taxon>
        <taxon>Aquibaculum</taxon>
    </lineage>
</organism>
<comment type="caution">
    <text evidence="9">The sequence shown here is derived from an EMBL/GenBank/DDBJ whole genome shotgun (WGS) entry which is preliminary data.</text>
</comment>
<accession>A0ABT5YQJ1</accession>
<evidence type="ECO:0000313" key="9">
    <source>
        <dbReference type="EMBL" id="MDF2097236.1"/>
    </source>
</evidence>
<dbReference type="Gene3D" id="3.40.50.300">
    <property type="entry name" value="P-loop containing nucleotide triphosphate hydrolases"/>
    <property type="match status" value="1"/>
</dbReference>
<evidence type="ECO:0000256" key="6">
    <source>
        <dbReference type="ARBA" id="ARBA00022840"/>
    </source>
</evidence>
<evidence type="ECO:0000256" key="2">
    <source>
        <dbReference type="ARBA" id="ARBA00005417"/>
    </source>
</evidence>
<dbReference type="RefSeq" id="WP_275824017.1">
    <property type="nucleotide sequence ID" value="NZ_JARHUD010000010.1"/>
</dbReference>
<evidence type="ECO:0000256" key="7">
    <source>
        <dbReference type="ARBA" id="ARBA00023136"/>
    </source>
</evidence>
<proteinExistence type="inferred from homology"/>